<reference evidence="2 3" key="1">
    <citation type="journal article" date="2017" name="Int. J. Syst. Evol. Microbiol.">
        <title>Photobacterium alginatilyticum sp. nov., a marine bacterium isolated from bottom seawater.</title>
        <authorList>
            <person name="Wang X."/>
            <person name="Wang Y."/>
            <person name="Yang X."/>
            <person name="Sun H."/>
            <person name="Li B."/>
            <person name="Zhang X.H."/>
        </authorList>
    </citation>
    <scope>NUCLEOTIDE SEQUENCE [LARGE SCALE GENOMIC DNA]</scope>
    <source>
        <strain evidence="2 3">P03D4</strain>
    </source>
</reference>
<keyword evidence="1" id="KW-0472">Membrane</keyword>
<name>A0ABW9YRB2_9GAMM</name>
<dbReference type="Proteomes" id="UP000738517">
    <property type="component" value="Unassembled WGS sequence"/>
</dbReference>
<evidence type="ECO:0000256" key="1">
    <source>
        <dbReference type="SAM" id="Phobius"/>
    </source>
</evidence>
<gene>
    <name evidence="2" type="ORF">EIZ48_28920</name>
</gene>
<proteinExistence type="predicted"/>
<accession>A0ABW9YRB2</accession>
<feature type="non-terminal residue" evidence="2">
    <location>
        <position position="1"/>
    </location>
</feature>
<protein>
    <submittedName>
        <fullName evidence="2">NAD(P)/FAD-dependent oxidoreductase</fullName>
    </submittedName>
</protein>
<keyword evidence="1" id="KW-0812">Transmembrane</keyword>
<dbReference type="Gene3D" id="3.50.50.100">
    <property type="match status" value="1"/>
</dbReference>
<organism evidence="2 3">
    <name type="scientific">Photobacterium alginatilyticum</name>
    <dbReference type="NCBI Taxonomy" id="1775171"/>
    <lineage>
        <taxon>Bacteria</taxon>
        <taxon>Pseudomonadati</taxon>
        <taxon>Pseudomonadota</taxon>
        <taxon>Gammaproteobacteria</taxon>
        <taxon>Vibrionales</taxon>
        <taxon>Vibrionaceae</taxon>
        <taxon>Photobacterium</taxon>
    </lineage>
</organism>
<dbReference type="EMBL" id="RSEJ01000283">
    <property type="protein sequence ID" value="NBI56453.1"/>
    <property type="molecule type" value="Genomic_DNA"/>
</dbReference>
<sequence>VLDFPGQKQSLKGFSAWLIWIFVHIMGLVNFKNKVRTLYNWLGYYIYKDQYFRMIIKPTERNNT</sequence>
<keyword evidence="1" id="KW-1133">Transmembrane helix</keyword>
<comment type="caution">
    <text evidence="2">The sequence shown here is derived from an EMBL/GenBank/DDBJ whole genome shotgun (WGS) entry which is preliminary data.</text>
</comment>
<keyword evidence="3" id="KW-1185">Reference proteome</keyword>
<feature type="transmembrane region" description="Helical" evidence="1">
    <location>
        <begin position="14"/>
        <end position="31"/>
    </location>
</feature>
<evidence type="ECO:0000313" key="3">
    <source>
        <dbReference type="Proteomes" id="UP000738517"/>
    </source>
</evidence>
<evidence type="ECO:0000313" key="2">
    <source>
        <dbReference type="EMBL" id="NBI56453.1"/>
    </source>
</evidence>